<protein>
    <submittedName>
        <fullName evidence="1">Uncharacterized protein</fullName>
    </submittedName>
</protein>
<dbReference type="EMBL" id="JAQQAL010000020">
    <property type="protein sequence ID" value="MDC7226927.1"/>
    <property type="molecule type" value="Genomic_DNA"/>
</dbReference>
<name>A0AAJ1ICT3_9SPIO</name>
<gene>
    <name evidence="1" type="ORF">PQJ61_09205</name>
</gene>
<accession>A0AAJ1ICT3</accession>
<evidence type="ECO:0000313" key="2">
    <source>
        <dbReference type="Proteomes" id="UP001221217"/>
    </source>
</evidence>
<comment type="caution">
    <text evidence="1">The sequence shown here is derived from an EMBL/GenBank/DDBJ whole genome shotgun (WGS) entry which is preliminary data.</text>
</comment>
<evidence type="ECO:0000313" key="1">
    <source>
        <dbReference type="EMBL" id="MDC7226927.1"/>
    </source>
</evidence>
<dbReference type="Proteomes" id="UP001221217">
    <property type="component" value="Unassembled WGS sequence"/>
</dbReference>
<sequence length="289" mass="34107">MKTIKIAILFILLNISVCFVFGYDTSPEGLQSEVLLHPADGFTAYTLKKNEFVYCQSPFTLPMPSWAWWGITDKITAEIDLLPLIGGFFQEPFLPVPSFNFRFKIVEQKSLRPAIAYETMFQYLWRTQNQSDQENLRIERQSGGSWYNHINFSWNTKNNLYFHFSTGLTYTQNLLIENKDSINYKGRFFSETINPDVSLSVDWRPKPWLSTHFTSSYGTTFVYLDNIPRKYQVSYGFRIAPFYKNKFGFLKTLRAEFIGFYMWMPDAQEEIESVVPIFPYLYWQWTSNN</sequence>
<proteinExistence type="predicted"/>
<organism evidence="1 2">
    <name type="scientific">Candidatus Thalassospirochaeta sargassi</name>
    <dbReference type="NCBI Taxonomy" id="3119039"/>
    <lineage>
        <taxon>Bacteria</taxon>
        <taxon>Pseudomonadati</taxon>
        <taxon>Spirochaetota</taxon>
        <taxon>Spirochaetia</taxon>
        <taxon>Spirochaetales</taxon>
        <taxon>Spirochaetaceae</taxon>
        <taxon>Candidatus Thalassospirochaeta</taxon>
    </lineage>
</organism>
<reference evidence="1 2" key="1">
    <citation type="submission" date="2022-12" db="EMBL/GenBank/DDBJ databases">
        <title>Metagenome assembled genome from gulf of manar.</title>
        <authorList>
            <person name="Kohli P."/>
            <person name="Pk S."/>
            <person name="Venkata Ramana C."/>
            <person name="Sasikala C."/>
        </authorList>
    </citation>
    <scope>NUCLEOTIDE SEQUENCE [LARGE SCALE GENOMIC DNA]</scope>
    <source>
        <strain evidence="1">JB008</strain>
    </source>
</reference>
<dbReference type="AlphaFoldDB" id="A0AAJ1ICT3"/>